<dbReference type="AlphaFoldDB" id="A0A397IPL5"/>
<evidence type="ECO:0000313" key="2">
    <source>
        <dbReference type="Proteomes" id="UP000266861"/>
    </source>
</evidence>
<evidence type="ECO:0000313" key="1">
    <source>
        <dbReference type="EMBL" id="RHZ75094.1"/>
    </source>
</evidence>
<organism evidence="1 2">
    <name type="scientific">Diversispora epigaea</name>
    <dbReference type="NCBI Taxonomy" id="1348612"/>
    <lineage>
        <taxon>Eukaryota</taxon>
        <taxon>Fungi</taxon>
        <taxon>Fungi incertae sedis</taxon>
        <taxon>Mucoromycota</taxon>
        <taxon>Glomeromycotina</taxon>
        <taxon>Glomeromycetes</taxon>
        <taxon>Diversisporales</taxon>
        <taxon>Diversisporaceae</taxon>
        <taxon>Diversispora</taxon>
    </lineage>
</organism>
<accession>A0A397IPL5</accession>
<dbReference type="Proteomes" id="UP000266861">
    <property type="component" value="Unassembled WGS sequence"/>
</dbReference>
<dbReference type="OrthoDB" id="5418235at2759"/>
<dbReference type="EMBL" id="PQFF01000202">
    <property type="protein sequence ID" value="RHZ75094.1"/>
    <property type="molecule type" value="Genomic_DNA"/>
</dbReference>
<protein>
    <recommendedName>
        <fullName evidence="3">Protein kinase domain-containing protein</fullName>
    </recommendedName>
</protein>
<reference evidence="1 2" key="1">
    <citation type="submission" date="2018-08" db="EMBL/GenBank/DDBJ databases">
        <title>Genome and evolution of the arbuscular mycorrhizal fungus Diversispora epigaea (formerly Glomus versiforme) and its bacterial endosymbionts.</title>
        <authorList>
            <person name="Sun X."/>
            <person name="Fei Z."/>
            <person name="Harrison M."/>
        </authorList>
    </citation>
    <scope>NUCLEOTIDE SEQUENCE [LARGE SCALE GENOMIC DNA]</scope>
    <source>
        <strain evidence="1 2">IT104</strain>
    </source>
</reference>
<proteinExistence type="predicted"/>
<dbReference type="Gene3D" id="1.10.510.10">
    <property type="entry name" value="Transferase(Phosphotransferase) domain 1"/>
    <property type="match status" value="2"/>
</dbReference>
<evidence type="ECO:0008006" key="3">
    <source>
        <dbReference type="Google" id="ProtNLM"/>
    </source>
</evidence>
<gene>
    <name evidence="1" type="ORF">Glove_217g185</name>
</gene>
<sequence length="167" mass="19554">MLMKVLRQYLQANLQKLDWNIKLNLAKQIANVLMFLHSNDIIHGHCTIVKNKSSDIFCLRIILWEISSGNSPFEMEYLSSVDLLNNISKGKPHCLKHNRNSRPDIFQVVKNLSKIILSDASFEFETPQSQPYNSTDENKLEKFKIQYREIRPISVKNYIREQKKESS</sequence>
<name>A0A397IPL5_9GLOM</name>
<comment type="caution">
    <text evidence="1">The sequence shown here is derived from an EMBL/GenBank/DDBJ whole genome shotgun (WGS) entry which is preliminary data.</text>
</comment>
<keyword evidence="2" id="KW-1185">Reference proteome</keyword>
<dbReference type="SUPFAM" id="SSF56112">
    <property type="entry name" value="Protein kinase-like (PK-like)"/>
    <property type="match status" value="1"/>
</dbReference>
<dbReference type="InterPro" id="IPR011009">
    <property type="entry name" value="Kinase-like_dom_sf"/>
</dbReference>